<name>A0ABV2MZ76_9HYPH</name>
<dbReference type="PANTHER" id="PTHR23028">
    <property type="entry name" value="ACETYLTRANSFERASE"/>
    <property type="match status" value="1"/>
</dbReference>
<sequence>MLMPMSKPGSRHLVEALVGIGGVPAQRHLLGTGGPVQGLTRLAGRKPQVEFGFQAAGLRGWGLCSRSAPKALQSEVSLQVLCNCLLSSGQSNGLAGQKNGLSQSTTPAPARAILHVRRLQPDSQEGPRPAPRPLAGPAQGENRRSIRLQPRKTNVKKLYSVQYLRACAALLVLVAHSFSYQIGTDRLIIPISGHAGVVLFFIISGFIMVYISGKGPFHAPTFLKRRAIRIVPLYWLFTSMAALAAALMPNLFQTTVFTWSHFFQSLFFIVHEAPEKGGASPLLSLGWTLNYEVYFYILFALAAFLAVTSRALVLTVFFVAMWVAGLLTAPADPVLQFYLGANPLAFVVGMWIGWLHLNGRLTYDARRARILGFAALAGAVLAFVDDGTLLLVQISFAGQVVWAAGLLLLGLILEPKLKHWRLLEQLGDASYSLYLSHIFVIGVVVFLARRIIGSEGALTVILIAMASIVAACIASLLIHGLIEKPMLRALSGKRKPGKAMAAQAAGSK</sequence>
<evidence type="ECO:0000313" key="5">
    <source>
        <dbReference type="Proteomes" id="UP001549076"/>
    </source>
</evidence>
<feature type="transmembrane region" description="Helical" evidence="2">
    <location>
        <begin position="433"/>
        <end position="452"/>
    </location>
</feature>
<feature type="transmembrane region" description="Helical" evidence="2">
    <location>
        <begin position="312"/>
        <end position="331"/>
    </location>
</feature>
<dbReference type="InterPro" id="IPR050879">
    <property type="entry name" value="Acyltransferase_3"/>
</dbReference>
<keyword evidence="2" id="KW-0812">Transmembrane</keyword>
<feature type="transmembrane region" description="Helical" evidence="2">
    <location>
        <begin position="188"/>
        <end position="211"/>
    </location>
</feature>
<keyword evidence="2" id="KW-0472">Membrane</keyword>
<comment type="caution">
    <text evidence="4">The sequence shown here is derived from an EMBL/GenBank/DDBJ whole genome shotgun (WGS) entry which is preliminary data.</text>
</comment>
<feature type="region of interest" description="Disordered" evidence="1">
    <location>
        <begin position="118"/>
        <end position="147"/>
    </location>
</feature>
<gene>
    <name evidence="4" type="ORF">ABID37_002324</name>
</gene>
<protein>
    <submittedName>
        <fullName evidence="4">Peptidoglycan/LPS O-acetylase OafA/YrhL</fullName>
    </submittedName>
</protein>
<feature type="transmembrane region" description="Helical" evidence="2">
    <location>
        <begin position="458"/>
        <end position="482"/>
    </location>
</feature>
<dbReference type="PANTHER" id="PTHR23028:SF131">
    <property type="entry name" value="BLR2367 PROTEIN"/>
    <property type="match status" value="1"/>
</dbReference>
<evidence type="ECO:0000256" key="2">
    <source>
        <dbReference type="SAM" id="Phobius"/>
    </source>
</evidence>
<evidence type="ECO:0000313" key="4">
    <source>
        <dbReference type="EMBL" id="MET3792109.1"/>
    </source>
</evidence>
<dbReference type="InterPro" id="IPR002656">
    <property type="entry name" value="Acyl_transf_3_dom"/>
</dbReference>
<dbReference type="RefSeq" id="WP_354194814.1">
    <property type="nucleotide sequence ID" value="NZ_JBEPML010000007.1"/>
</dbReference>
<reference evidence="4 5" key="1">
    <citation type="submission" date="2024-06" db="EMBL/GenBank/DDBJ databases">
        <title>Genomic Encyclopedia of Type Strains, Phase IV (KMG-IV): sequencing the most valuable type-strain genomes for metagenomic binning, comparative biology and taxonomic classification.</title>
        <authorList>
            <person name="Goeker M."/>
        </authorList>
    </citation>
    <scope>NUCLEOTIDE SEQUENCE [LARGE SCALE GENOMIC DNA]</scope>
    <source>
        <strain evidence="4 5">DSM 27865</strain>
    </source>
</reference>
<dbReference type="EMBL" id="JBEPML010000007">
    <property type="protein sequence ID" value="MET3792109.1"/>
    <property type="molecule type" value="Genomic_DNA"/>
</dbReference>
<dbReference type="Pfam" id="PF01757">
    <property type="entry name" value="Acyl_transf_3"/>
    <property type="match status" value="1"/>
</dbReference>
<keyword evidence="5" id="KW-1185">Reference proteome</keyword>
<feature type="transmembrane region" description="Helical" evidence="2">
    <location>
        <begin position="390"/>
        <end position="413"/>
    </location>
</feature>
<feature type="transmembrane region" description="Helical" evidence="2">
    <location>
        <begin position="163"/>
        <end position="182"/>
    </location>
</feature>
<proteinExistence type="predicted"/>
<feature type="transmembrane region" description="Helical" evidence="2">
    <location>
        <begin position="368"/>
        <end position="384"/>
    </location>
</feature>
<feature type="transmembrane region" description="Helical" evidence="2">
    <location>
        <begin position="337"/>
        <end position="356"/>
    </location>
</feature>
<evidence type="ECO:0000259" key="3">
    <source>
        <dbReference type="Pfam" id="PF01757"/>
    </source>
</evidence>
<keyword evidence="2" id="KW-1133">Transmembrane helix</keyword>
<dbReference type="Proteomes" id="UP001549076">
    <property type="component" value="Unassembled WGS sequence"/>
</dbReference>
<feature type="transmembrane region" description="Helical" evidence="2">
    <location>
        <begin position="232"/>
        <end position="252"/>
    </location>
</feature>
<feature type="domain" description="Acyltransferase 3" evidence="3">
    <location>
        <begin position="159"/>
        <end position="474"/>
    </location>
</feature>
<feature type="transmembrane region" description="Helical" evidence="2">
    <location>
        <begin position="289"/>
        <end position="307"/>
    </location>
</feature>
<organism evidence="4 5">
    <name type="scientific">Aquamicrobium terrae</name>
    <dbReference type="NCBI Taxonomy" id="1324945"/>
    <lineage>
        <taxon>Bacteria</taxon>
        <taxon>Pseudomonadati</taxon>
        <taxon>Pseudomonadota</taxon>
        <taxon>Alphaproteobacteria</taxon>
        <taxon>Hyphomicrobiales</taxon>
        <taxon>Phyllobacteriaceae</taxon>
        <taxon>Aquamicrobium</taxon>
    </lineage>
</organism>
<accession>A0ABV2MZ76</accession>
<evidence type="ECO:0000256" key="1">
    <source>
        <dbReference type="SAM" id="MobiDB-lite"/>
    </source>
</evidence>